<evidence type="ECO:0000256" key="4">
    <source>
        <dbReference type="ARBA" id="ARBA00022989"/>
    </source>
</evidence>
<dbReference type="InterPro" id="IPR051907">
    <property type="entry name" value="DoxX-like_oxidoreductase"/>
</dbReference>
<dbReference type="Proteomes" id="UP000004440">
    <property type="component" value="Unassembled WGS sequence"/>
</dbReference>
<dbReference type="STRING" id="1001994.MY1_0697"/>
<feature type="transmembrane region" description="Helical" evidence="6">
    <location>
        <begin position="62"/>
        <end position="92"/>
    </location>
</feature>
<keyword evidence="8" id="KW-1185">Reference proteome</keyword>
<dbReference type="AlphaFoldDB" id="F9CW08"/>
<name>F9CW08_9ARCH</name>
<accession>F9CW08</accession>
<evidence type="ECO:0000256" key="1">
    <source>
        <dbReference type="ARBA" id="ARBA00004651"/>
    </source>
</evidence>
<organism evidence="7 8">
    <name type="scientific">Nitrosarchaeum koreense MY1</name>
    <dbReference type="NCBI Taxonomy" id="1001994"/>
    <lineage>
        <taxon>Archaea</taxon>
        <taxon>Nitrososphaerota</taxon>
        <taxon>Nitrososphaeria</taxon>
        <taxon>Nitrosopumilales</taxon>
        <taxon>Nitrosopumilaceae</taxon>
        <taxon>Nitrosarchaeum</taxon>
    </lineage>
</organism>
<dbReference type="Pfam" id="PF07681">
    <property type="entry name" value="DoxX"/>
    <property type="match status" value="1"/>
</dbReference>
<evidence type="ECO:0000313" key="8">
    <source>
        <dbReference type="Proteomes" id="UP000004440"/>
    </source>
</evidence>
<keyword evidence="2" id="KW-1003">Cell membrane</keyword>
<keyword evidence="3 6" id="KW-0812">Transmembrane</keyword>
<dbReference type="GO" id="GO:0005886">
    <property type="term" value="C:plasma membrane"/>
    <property type="evidence" value="ECO:0007669"/>
    <property type="project" value="UniProtKB-SubCell"/>
</dbReference>
<evidence type="ECO:0000256" key="3">
    <source>
        <dbReference type="ARBA" id="ARBA00022692"/>
    </source>
</evidence>
<keyword evidence="4 6" id="KW-1133">Transmembrane helix</keyword>
<dbReference type="PATRIC" id="fig|1001994.6.peg.681"/>
<dbReference type="PANTHER" id="PTHR33452">
    <property type="entry name" value="OXIDOREDUCTASE CATD-RELATED"/>
    <property type="match status" value="1"/>
</dbReference>
<dbReference type="PANTHER" id="PTHR33452:SF1">
    <property type="entry name" value="INNER MEMBRANE PROTEIN YPHA-RELATED"/>
    <property type="match status" value="1"/>
</dbReference>
<evidence type="ECO:0000256" key="6">
    <source>
        <dbReference type="SAM" id="Phobius"/>
    </source>
</evidence>
<feature type="transmembrane region" description="Helical" evidence="6">
    <location>
        <begin position="104"/>
        <end position="123"/>
    </location>
</feature>
<reference evidence="7 8" key="1">
    <citation type="journal article" date="2011" name="J. Bacteriol.">
        <title>Genome Sequence of an Ammonia-Oxidizing Soil Archaeon, "Candidatus Nitrosoarchaeum koreensis" MY1.</title>
        <authorList>
            <person name="Kim B.K."/>
            <person name="Jung M.Y."/>
            <person name="Yu D.S."/>
            <person name="Park S.J."/>
            <person name="Oh T.K."/>
            <person name="Rhee S.K."/>
            <person name="Kim J.F."/>
        </authorList>
    </citation>
    <scope>NUCLEOTIDE SEQUENCE [LARGE SCALE GENOMIC DNA]</scope>
    <source>
        <strain evidence="7 8">MY1</strain>
    </source>
</reference>
<dbReference type="InterPro" id="IPR032808">
    <property type="entry name" value="DoxX"/>
</dbReference>
<comment type="subcellular location">
    <subcellularLocation>
        <location evidence="1">Cell membrane</location>
        <topology evidence="1">Multi-pass membrane protein</topology>
    </subcellularLocation>
</comment>
<sequence length="139" mass="14529">MLTESSIHNTKLNEITNWGIRTAIGVVFIVQGSGKFNPGFAGMLGNLGIPAEMQIPIALAELISGILLIIGLFTRLSASMIAIIMLGAIFVVKEASNLTGNGGYAIDLVILGGALLIITAGPGRISLAHVIKKLPRCLH</sequence>
<protein>
    <submittedName>
        <fullName evidence="7">DoxX family protein</fullName>
    </submittedName>
</protein>
<evidence type="ECO:0000256" key="5">
    <source>
        <dbReference type="ARBA" id="ARBA00023136"/>
    </source>
</evidence>
<gene>
    <name evidence="7" type="ORF">MY1_0697</name>
</gene>
<evidence type="ECO:0000313" key="7">
    <source>
        <dbReference type="EMBL" id="EGP93460.1"/>
    </source>
</evidence>
<proteinExistence type="predicted"/>
<keyword evidence="5 6" id="KW-0472">Membrane</keyword>
<evidence type="ECO:0000256" key="2">
    <source>
        <dbReference type="ARBA" id="ARBA00022475"/>
    </source>
</evidence>
<dbReference type="EMBL" id="AFPU01000001">
    <property type="protein sequence ID" value="EGP93460.1"/>
    <property type="molecule type" value="Genomic_DNA"/>
</dbReference>
<comment type="caution">
    <text evidence="7">The sequence shown here is derived from an EMBL/GenBank/DDBJ whole genome shotgun (WGS) entry which is preliminary data.</text>
</comment>